<dbReference type="AlphaFoldDB" id="A0A173M9Q0"/>
<keyword evidence="1" id="KW-1133">Transmembrane helix</keyword>
<dbReference type="Proteomes" id="UP000186917">
    <property type="component" value="Unassembled WGS sequence"/>
</dbReference>
<keyword evidence="1" id="KW-0812">Transmembrane</keyword>
<evidence type="ECO:0000256" key="1">
    <source>
        <dbReference type="SAM" id="Phobius"/>
    </source>
</evidence>
<dbReference type="InterPro" id="IPR007621">
    <property type="entry name" value="TPM_dom"/>
</dbReference>
<dbReference type="OrthoDB" id="9810918at2"/>
<feature type="transmembrane region" description="Helical" evidence="1">
    <location>
        <begin position="175"/>
        <end position="195"/>
    </location>
</feature>
<dbReference type="PANTHER" id="PTHR30373">
    <property type="entry name" value="UPF0603 PROTEIN YGCG"/>
    <property type="match status" value="1"/>
</dbReference>
<dbReference type="KEGG" id="fln:FLA_0247"/>
<dbReference type="EMBL" id="FTOR01000004">
    <property type="protein sequence ID" value="SIT13325.1"/>
    <property type="molecule type" value="Genomic_DNA"/>
</dbReference>
<reference evidence="5" key="1">
    <citation type="submission" date="2017-01" db="EMBL/GenBank/DDBJ databases">
        <authorList>
            <person name="Varghese N."/>
            <person name="Submissions S."/>
        </authorList>
    </citation>
    <scope>NUCLEOTIDE SEQUENCE [LARGE SCALE GENOMIC DNA]</scope>
    <source>
        <strain evidence="5">DSM 21054</strain>
    </source>
</reference>
<keyword evidence="5" id="KW-1185">Reference proteome</keyword>
<proteinExistence type="predicted"/>
<sequence>MKKQLLYLVLLISISLNVFSQDVLPPPNPARLVVDNANVLSPEQKQILEEKLVALDDSTSNQICIVTIPSLNDYPIEDYAVKLFRSWGIGNKKTNNGVLILVSVQDHKIRIEVGYGLEGAIPDITAGSIIDNDMKPNFKAGDYYRGLDAATTSLSKAAAGEYKAPREKKQGKGKGGSGLSFIIILIIVIVIMAASGGGGGGGRGRGGSILPFLFLGGGGSNWGGGGGGFGGGGGGGFGGFGGGSSGGGGASGSW</sequence>
<gene>
    <name evidence="4" type="ORF">SAMN05421788_1044</name>
</gene>
<evidence type="ECO:0000256" key="2">
    <source>
        <dbReference type="SAM" id="SignalP"/>
    </source>
</evidence>
<keyword evidence="1" id="KW-0472">Membrane</keyword>
<dbReference type="RefSeq" id="WP_076379371.1">
    <property type="nucleotide sequence ID" value="NZ_AP017422.1"/>
</dbReference>
<evidence type="ECO:0000313" key="5">
    <source>
        <dbReference type="Proteomes" id="UP000186917"/>
    </source>
</evidence>
<feature type="chain" id="PRO_5030022626" description="TPM domain-containing protein" evidence="2">
    <location>
        <begin position="21"/>
        <end position="254"/>
    </location>
</feature>
<evidence type="ECO:0000259" key="3">
    <source>
        <dbReference type="Pfam" id="PF04536"/>
    </source>
</evidence>
<feature type="domain" description="TPM" evidence="3">
    <location>
        <begin position="33"/>
        <end position="156"/>
    </location>
</feature>
<feature type="signal peptide" evidence="2">
    <location>
        <begin position="1"/>
        <end position="20"/>
    </location>
</feature>
<dbReference type="STRING" id="477680.SAMN05421788_1044"/>
<organism evidence="4 5">
    <name type="scientific">Filimonas lacunae</name>
    <dbReference type="NCBI Taxonomy" id="477680"/>
    <lineage>
        <taxon>Bacteria</taxon>
        <taxon>Pseudomonadati</taxon>
        <taxon>Bacteroidota</taxon>
        <taxon>Chitinophagia</taxon>
        <taxon>Chitinophagales</taxon>
        <taxon>Chitinophagaceae</taxon>
        <taxon>Filimonas</taxon>
    </lineage>
</organism>
<dbReference type="PANTHER" id="PTHR30373:SF2">
    <property type="entry name" value="UPF0603 PROTEIN YGCG"/>
    <property type="match status" value="1"/>
</dbReference>
<accession>A0A173M9Q0</accession>
<keyword evidence="2" id="KW-0732">Signal</keyword>
<dbReference type="Pfam" id="PF04536">
    <property type="entry name" value="TPM_phosphatase"/>
    <property type="match status" value="1"/>
</dbReference>
<name>A0A173M9Q0_9BACT</name>
<dbReference type="Gene3D" id="3.10.310.50">
    <property type="match status" value="1"/>
</dbReference>
<evidence type="ECO:0000313" key="4">
    <source>
        <dbReference type="EMBL" id="SIT13325.1"/>
    </source>
</evidence>
<protein>
    <recommendedName>
        <fullName evidence="3">TPM domain-containing protein</fullName>
    </recommendedName>
</protein>